<sequence length="163" mass="18850">MVVIEDMKRKHYKVVEFYMVLLERHVALEWKEDPNAIKQTQPDQKIVAYYTIEELRNDSNVVLDTVVNPIENNGCQAEVVHGSGQEQVEIEGDPLEEPSINIQSQARQELVEESLSKPIVQVSEWQENATEEPATHVEDPEPEQPYIEEENTQSEELRREVPN</sequence>
<reference evidence="2" key="1">
    <citation type="submission" date="2018-11" db="EMBL/GenBank/DDBJ databases">
        <authorList>
            <person name="Grassa J C."/>
        </authorList>
    </citation>
    <scope>NUCLEOTIDE SEQUENCE [LARGE SCALE GENOMIC DNA]</scope>
</reference>
<dbReference type="AlphaFoldDB" id="A0A803PT34"/>
<accession>A0A803PT34</accession>
<evidence type="ECO:0000313" key="2">
    <source>
        <dbReference type="EnsemblPlants" id="cds.evm.model.06.1098"/>
    </source>
</evidence>
<feature type="region of interest" description="Disordered" evidence="1">
    <location>
        <begin position="119"/>
        <end position="163"/>
    </location>
</feature>
<evidence type="ECO:0000313" key="3">
    <source>
        <dbReference type="Proteomes" id="UP000596661"/>
    </source>
</evidence>
<dbReference type="Gramene" id="evm.model.06.1098">
    <property type="protein sequence ID" value="cds.evm.model.06.1098"/>
    <property type="gene ID" value="evm.TU.06.1098"/>
</dbReference>
<proteinExistence type="predicted"/>
<reference evidence="2" key="2">
    <citation type="submission" date="2021-03" db="UniProtKB">
        <authorList>
            <consortium name="EnsemblPlants"/>
        </authorList>
    </citation>
    <scope>IDENTIFICATION</scope>
</reference>
<protein>
    <submittedName>
        <fullName evidence="2">Uncharacterized protein</fullName>
    </submittedName>
</protein>
<keyword evidence="3" id="KW-1185">Reference proteome</keyword>
<name>A0A803PT34_CANSA</name>
<dbReference type="EMBL" id="UZAU01000589">
    <property type="status" value="NOT_ANNOTATED_CDS"/>
    <property type="molecule type" value="Genomic_DNA"/>
</dbReference>
<dbReference type="Proteomes" id="UP000596661">
    <property type="component" value="Chromosome 6"/>
</dbReference>
<feature type="compositionally biased region" description="Acidic residues" evidence="1">
    <location>
        <begin position="140"/>
        <end position="153"/>
    </location>
</feature>
<dbReference type="EnsemblPlants" id="evm.model.06.1098">
    <property type="protein sequence ID" value="cds.evm.model.06.1098"/>
    <property type="gene ID" value="evm.TU.06.1098"/>
</dbReference>
<evidence type="ECO:0000256" key="1">
    <source>
        <dbReference type="SAM" id="MobiDB-lite"/>
    </source>
</evidence>
<organism evidence="2 3">
    <name type="scientific">Cannabis sativa</name>
    <name type="common">Hemp</name>
    <name type="synonym">Marijuana</name>
    <dbReference type="NCBI Taxonomy" id="3483"/>
    <lineage>
        <taxon>Eukaryota</taxon>
        <taxon>Viridiplantae</taxon>
        <taxon>Streptophyta</taxon>
        <taxon>Embryophyta</taxon>
        <taxon>Tracheophyta</taxon>
        <taxon>Spermatophyta</taxon>
        <taxon>Magnoliopsida</taxon>
        <taxon>eudicotyledons</taxon>
        <taxon>Gunneridae</taxon>
        <taxon>Pentapetalae</taxon>
        <taxon>rosids</taxon>
        <taxon>fabids</taxon>
        <taxon>Rosales</taxon>
        <taxon>Cannabaceae</taxon>
        <taxon>Cannabis</taxon>
    </lineage>
</organism>